<dbReference type="PANTHER" id="PTHR11223:SF2">
    <property type="entry name" value="EXPORTIN-1"/>
    <property type="match status" value="1"/>
</dbReference>
<dbReference type="GO" id="GO:0000056">
    <property type="term" value="P:ribosomal small subunit export from nucleus"/>
    <property type="evidence" value="ECO:0007669"/>
    <property type="project" value="TreeGrafter"/>
</dbReference>
<accession>A0A4Z1T8G2</accession>
<gene>
    <name evidence="1" type="ORF">GMRT_15608</name>
</gene>
<keyword evidence="2" id="KW-1185">Reference proteome</keyword>
<dbReference type="InterPro" id="IPR016024">
    <property type="entry name" value="ARM-type_fold"/>
</dbReference>
<dbReference type="GO" id="GO:0005049">
    <property type="term" value="F:nuclear export signal receptor activity"/>
    <property type="evidence" value="ECO:0007669"/>
    <property type="project" value="InterPro"/>
</dbReference>
<dbReference type="InterPro" id="IPR045065">
    <property type="entry name" value="XPO1/5"/>
</dbReference>
<dbReference type="AlphaFoldDB" id="A0A4Z1T8G2"/>
<organism evidence="1 2">
    <name type="scientific">Giardia muris</name>
    <dbReference type="NCBI Taxonomy" id="5742"/>
    <lineage>
        <taxon>Eukaryota</taxon>
        <taxon>Metamonada</taxon>
        <taxon>Diplomonadida</taxon>
        <taxon>Hexamitidae</taxon>
        <taxon>Giardiinae</taxon>
        <taxon>Giardia</taxon>
    </lineage>
</organism>
<dbReference type="VEuPathDB" id="GiardiaDB:GMRT_15608"/>
<dbReference type="Gene3D" id="1.25.10.10">
    <property type="entry name" value="Leucine-rich Repeat Variant"/>
    <property type="match status" value="2"/>
</dbReference>
<evidence type="ECO:0000313" key="2">
    <source>
        <dbReference type="Proteomes" id="UP000315496"/>
    </source>
</evidence>
<name>A0A4Z1T8G2_GIAMU</name>
<dbReference type="Proteomes" id="UP000315496">
    <property type="component" value="Chromosome 2"/>
</dbReference>
<dbReference type="GO" id="GO:0005737">
    <property type="term" value="C:cytoplasm"/>
    <property type="evidence" value="ECO:0007669"/>
    <property type="project" value="TreeGrafter"/>
</dbReference>
<dbReference type="GO" id="GO:0000055">
    <property type="term" value="P:ribosomal large subunit export from nucleus"/>
    <property type="evidence" value="ECO:0007669"/>
    <property type="project" value="TreeGrafter"/>
</dbReference>
<dbReference type="InterPro" id="IPR011989">
    <property type="entry name" value="ARM-like"/>
</dbReference>
<dbReference type="SUPFAM" id="SSF48371">
    <property type="entry name" value="ARM repeat"/>
    <property type="match status" value="1"/>
</dbReference>
<dbReference type="PANTHER" id="PTHR11223">
    <property type="entry name" value="EXPORTIN 1/5"/>
    <property type="match status" value="1"/>
</dbReference>
<dbReference type="OrthoDB" id="27218at2759"/>
<sequence>MESLLDFDAPFQYEAFAYTVQAYTQNGDLALKQRAADILQRFQDDPRSGQYSITILNAPRTPDDTMVRFFGLGLLDSFIRRNWYLIPFAQQRSFYDYVMQNAQQFLQTGDVVQRRFVGLLVTLACYTYPSLYSSFITDMAAMMSVQADGIVGTDAQRSAILILTNFFMDYRLRTDLLHAQRQAIASQLVTDIKVVVSVLANLSHAAYKSSNDAMLKLLLELLTATLEACHTARVTEDLQQHYDSLSQFALAMLERNEELFTLGLQALSGLYKALAYSKVGLIPQMTGLFYRVVEAIRRRITVCISDPLGPFITTALSRDIQIDSGSVHIPATYPAANYKVRMGYGVCAHGNLTLSKMVCTALFQFVHQAFVRIFSELEGAALASVPDLYPTVQLSLKAVDDDAAKPSPHMQTLPLTHFRFVMRLILGLMMLERELYGSLNTTGIDIFTQVSRQSRPPSIQKPESRNRELHADILGAFVRFCLYNIPPPLEVLVYIDDYGNVQRKELDDGETRALFQAVETALESATRMLRDFSALNEATQLLTANFNSSYVNAIAWSLPAISRGLLKSDAVIAEQLNKLFVLSQNLVRQEDRICVGGGIVYMCSQLHGFFKANHQLLATASRKMLDFVQVQNEGLVEMCIRCFAHLMEHVQPTFFANPEFLGILAGAQTIVNLLPSHLIILLYTSICQQLVTLPSVFVQAIRPLFGHLEAAFQNWPPRDPSTLDIIRNVISVLSGACKGISSATSASHMGANQNAEYLTTTFTLLLPQTLGAYNFLNSQIVEVGVDPTLQNIYRTVRHAISEFLIAITRLFVPGHIHQWFILGSVTINGQTTDVGSQFLQMFQDYEKTLQGSPALADRLCLCFAEACFEAIVRWSKDQDEHTLVQKYILSALVPTSEFLANNGYHANTDLGDAMMQVICDMVRNAREYLQRRDEAYWLSFLQLVYQALKAMTVQNAFTGRYDQWHQALGILCELLRQRGLRNYEVIASFFIETVRFVNRGSHGSELHLLHLWWRLLIDFFGPDAGGQTFARITQAFTPEMLTYFQNGLIEDNEALMEDLLTVLSTFHWF</sequence>
<dbReference type="GO" id="GO:0006611">
    <property type="term" value="P:protein export from nucleus"/>
    <property type="evidence" value="ECO:0007669"/>
    <property type="project" value="InterPro"/>
</dbReference>
<dbReference type="EMBL" id="VDLU01000002">
    <property type="protein sequence ID" value="TNJ28801.1"/>
    <property type="molecule type" value="Genomic_DNA"/>
</dbReference>
<protein>
    <submittedName>
        <fullName evidence="1">Importin-like protein</fullName>
    </submittedName>
</protein>
<evidence type="ECO:0000313" key="1">
    <source>
        <dbReference type="EMBL" id="TNJ28801.1"/>
    </source>
</evidence>
<comment type="caution">
    <text evidence="1">The sequence shown here is derived from an EMBL/GenBank/DDBJ whole genome shotgun (WGS) entry which is preliminary data.</text>
</comment>
<reference evidence="1 2" key="1">
    <citation type="submission" date="2019-05" db="EMBL/GenBank/DDBJ databases">
        <title>The compact genome of Giardia muris reveals important steps in the evolution of intestinal protozoan parasites.</title>
        <authorList>
            <person name="Xu F."/>
            <person name="Jimenez-Gonzalez A."/>
            <person name="Einarsson E."/>
            <person name="Astvaldsson A."/>
            <person name="Peirasmaki D."/>
            <person name="Eckmann L."/>
            <person name="Andersson J.O."/>
            <person name="Svard S.G."/>
            <person name="Jerlstrom-Hultqvist J."/>
        </authorList>
    </citation>
    <scope>NUCLEOTIDE SEQUENCE [LARGE SCALE GENOMIC DNA]</scope>
    <source>
        <strain evidence="1 2">Roberts-Thomson</strain>
    </source>
</reference>
<proteinExistence type="predicted"/>
<dbReference type="GO" id="GO:0005634">
    <property type="term" value="C:nucleus"/>
    <property type="evidence" value="ECO:0007669"/>
    <property type="project" value="TreeGrafter"/>
</dbReference>